<dbReference type="RefSeq" id="WP_096378962.1">
    <property type="nucleotide sequence ID" value="NZ_AP014940.1"/>
</dbReference>
<proteinExistence type="predicted"/>
<evidence type="ECO:0000313" key="2">
    <source>
        <dbReference type="EMBL" id="BAV98509.1"/>
    </source>
</evidence>
<dbReference type="GeneID" id="83064852"/>
<dbReference type="Proteomes" id="UP000218824">
    <property type="component" value="Chromosome"/>
</dbReference>
<reference evidence="2 3" key="1">
    <citation type="journal article" date="2017" name="DNA Res.">
        <title>Complete genome sequence and expression profile of the commercial lytic enzyme producer Lysobacter enzymogenes M497-1.</title>
        <authorList>
            <person name="Takami H."/>
            <person name="Toyoda A."/>
            <person name="Uchiyama I."/>
            <person name="Itoh T."/>
            <person name="Takaki Y."/>
            <person name="Arai W."/>
            <person name="Nishi S."/>
            <person name="Kawai M."/>
            <person name="Shinya K."/>
            <person name="Ikeda H."/>
        </authorList>
    </citation>
    <scope>NUCLEOTIDE SEQUENCE [LARGE SCALE GENOMIC DNA]</scope>
    <source>
        <strain evidence="2 3">M497-1</strain>
    </source>
</reference>
<name>A0AAU9AME8_LYSEN</name>
<accession>A0AAU9AME8</accession>
<sequence length="290" mass="32670">MNDTVKNYCDICGHETRHSIEGIHRHTNDPDTYHCMVEHAVVKCCGCDMVSFRKAVHDYEQAYPDEYDEWTVPVEIENYPPARAGSVDTRHLPDIVKRIYKETCSAYKNGARILAGIGFRATIEAVCEDQKIGGDELSGRINALATKGLISAKEAGRLHSIRFLGNDAAHDIEVPLDRSLEAALLIVEHLITTVYILDRESNGALERLIEDYPIFEALLNDKLDGFQAGDEYPLRHFLGKDFRRITGKKLEKHLHAAIGKGEFKRLGFGKKAKFRGLPDELQHYIVRAPA</sequence>
<protein>
    <recommendedName>
        <fullName evidence="1">DUF4145 domain-containing protein</fullName>
    </recommendedName>
</protein>
<organism evidence="2 3">
    <name type="scientific">Lysobacter enzymogenes</name>
    <dbReference type="NCBI Taxonomy" id="69"/>
    <lineage>
        <taxon>Bacteria</taxon>
        <taxon>Pseudomonadati</taxon>
        <taxon>Pseudomonadota</taxon>
        <taxon>Gammaproteobacteria</taxon>
        <taxon>Lysobacterales</taxon>
        <taxon>Lysobacteraceae</taxon>
        <taxon>Lysobacter</taxon>
    </lineage>
</organism>
<dbReference type="Pfam" id="PF13643">
    <property type="entry name" value="DUF4145"/>
    <property type="match status" value="1"/>
</dbReference>
<feature type="domain" description="DUF4145" evidence="1">
    <location>
        <begin position="105"/>
        <end position="184"/>
    </location>
</feature>
<dbReference type="EMBL" id="AP014940">
    <property type="protein sequence ID" value="BAV98509.1"/>
    <property type="molecule type" value="Genomic_DNA"/>
</dbReference>
<gene>
    <name evidence="2" type="ORF">LEN_3022</name>
</gene>
<evidence type="ECO:0000259" key="1">
    <source>
        <dbReference type="Pfam" id="PF13643"/>
    </source>
</evidence>
<dbReference type="AlphaFoldDB" id="A0AAU9AME8"/>
<dbReference type="KEGG" id="lem:LEN_3022"/>
<dbReference type="InterPro" id="IPR025285">
    <property type="entry name" value="DUF4145"/>
</dbReference>
<evidence type="ECO:0000313" key="3">
    <source>
        <dbReference type="Proteomes" id="UP000218824"/>
    </source>
</evidence>